<organism evidence="1 2">
    <name type="scientific">Novipirellula rosea</name>
    <dbReference type="NCBI Taxonomy" id="1031540"/>
    <lineage>
        <taxon>Bacteria</taxon>
        <taxon>Pseudomonadati</taxon>
        <taxon>Planctomycetota</taxon>
        <taxon>Planctomycetia</taxon>
        <taxon>Pirellulales</taxon>
        <taxon>Pirellulaceae</taxon>
        <taxon>Novipirellula</taxon>
    </lineage>
</organism>
<sequence>MHSPNDSLASQPLEYYEMESPNEAFPGADEIVGLFHKIEDMIGGDQFNESQIACDPSNILGQSMLRSSARERDLIPDQM</sequence>
<gene>
    <name evidence="1" type="ORF">GCM10023156_26120</name>
</gene>
<dbReference type="EMBL" id="BAABGA010000035">
    <property type="protein sequence ID" value="GAA4454153.1"/>
    <property type="molecule type" value="Genomic_DNA"/>
</dbReference>
<accession>A0ABP8MPS8</accession>
<proteinExistence type="predicted"/>
<evidence type="ECO:0000313" key="1">
    <source>
        <dbReference type="EMBL" id="GAA4454153.1"/>
    </source>
</evidence>
<dbReference type="Proteomes" id="UP001500840">
    <property type="component" value="Unassembled WGS sequence"/>
</dbReference>
<name>A0ABP8MPS8_9BACT</name>
<keyword evidence="2" id="KW-1185">Reference proteome</keyword>
<comment type="caution">
    <text evidence="1">The sequence shown here is derived from an EMBL/GenBank/DDBJ whole genome shotgun (WGS) entry which is preliminary data.</text>
</comment>
<evidence type="ECO:0000313" key="2">
    <source>
        <dbReference type="Proteomes" id="UP001500840"/>
    </source>
</evidence>
<protein>
    <submittedName>
        <fullName evidence="1">Uncharacterized protein</fullName>
    </submittedName>
</protein>
<reference evidence="2" key="1">
    <citation type="journal article" date="2019" name="Int. J. Syst. Evol. Microbiol.">
        <title>The Global Catalogue of Microorganisms (GCM) 10K type strain sequencing project: providing services to taxonomists for standard genome sequencing and annotation.</title>
        <authorList>
            <consortium name="The Broad Institute Genomics Platform"/>
            <consortium name="The Broad Institute Genome Sequencing Center for Infectious Disease"/>
            <person name="Wu L."/>
            <person name="Ma J."/>
        </authorList>
    </citation>
    <scope>NUCLEOTIDE SEQUENCE [LARGE SCALE GENOMIC DNA]</scope>
    <source>
        <strain evidence="2">JCM 17759</strain>
    </source>
</reference>